<dbReference type="Proteomes" id="UP000885759">
    <property type="component" value="Unassembled WGS sequence"/>
</dbReference>
<organism evidence="11">
    <name type="scientific">Oceanithermus profundus</name>
    <dbReference type="NCBI Taxonomy" id="187137"/>
    <lineage>
        <taxon>Bacteria</taxon>
        <taxon>Thermotogati</taxon>
        <taxon>Deinococcota</taxon>
        <taxon>Deinococci</taxon>
        <taxon>Thermales</taxon>
        <taxon>Thermaceae</taxon>
        <taxon>Oceanithermus</taxon>
    </lineage>
</organism>
<dbReference type="GO" id="GO:0015188">
    <property type="term" value="F:L-isoleucine transmembrane transporter activity"/>
    <property type="evidence" value="ECO:0007669"/>
    <property type="project" value="TreeGrafter"/>
</dbReference>
<dbReference type="CDD" id="cd06582">
    <property type="entry name" value="TM_PBP1_LivH_like"/>
    <property type="match status" value="1"/>
</dbReference>
<dbReference type="GO" id="GO:1903806">
    <property type="term" value="P:L-isoleucine import across plasma membrane"/>
    <property type="evidence" value="ECO:0007669"/>
    <property type="project" value="TreeGrafter"/>
</dbReference>
<proteinExistence type="inferred from homology"/>
<evidence type="ECO:0000256" key="6">
    <source>
        <dbReference type="ARBA" id="ARBA00022970"/>
    </source>
</evidence>
<evidence type="ECO:0000256" key="7">
    <source>
        <dbReference type="ARBA" id="ARBA00022989"/>
    </source>
</evidence>
<keyword evidence="7 10" id="KW-1133">Transmembrane helix</keyword>
<comment type="similarity">
    <text evidence="9">Belongs to the binding-protein-dependent transport system permease family. LivHM subfamily.</text>
</comment>
<dbReference type="InterPro" id="IPR001851">
    <property type="entry name" value="ABC_transp_permease"/>
</dbReference>
<evidence type="ECO:0000256" key="9">
    <source>
        <dbReference type="ARBA" id="ARBA00037998"/>
    </source>
</evidence>
<name>A0A7C4ZD18_9DEIN</name>
<evidence type="ECO:0000256" key="1">
    <source>
        <dbReference type="ARBA" id="ARBA00004651"/>
    </source>
</evidence>
<dbReference type="EMBL" id="DRPZ01000133">
    <property type="protein sequence ID" value="HGY09372.1"/>
    <property type="molecule type" value="Genomic_DNA"/>
</dbReference>
<dbReference type="GO" id="GO:0015192">
    <property type="term" value="F:L-phenylalanine transmembrane transporter activity"/>
    <property type="evidence" value="ECO:0007669"/>
    <property type="project" value="TreeGrafter"/>
</dbReference>
<dbReference type="GO" id="GO:0015190">
    <property type="term" value="F:L-leucine transmembrane transporter activity"/>
    <property type="evidence" value="ECO:0007669"/>
    <property type="project" value="TreeGrafter"/>
</dbReference>
<dbReference type="GO" id="GO:0005886">
    <property type="term" value="C:plasma membrane"/>
    <property type="evidence" value="ECO:0007669"/>
    <property type="project" value="UniProtKB-SubCell"/>
</dbReference>
<dbReference type="GO" id="GO:0015808">
    <property type="term" value="P:L-alanine transport"/>
    <property type="evidence" value="ECO:0007669"/>
    <property type="project" value="TreeGrafter"/>
</dbReference>
<dbReference type="PANTHER" id="PTHR11795">
    <property type="entry name" value="BRANCHED-CHAIN AMINO ACID TRANSPORT SYSTEM PERMEASE PROTEIN LIVH"/>
    <property type="match status" value="1"/>
</dbReference>
<feature type="transmembrane region" description="Helical" evidence="10">
    <location>
        <begin position="7"/>
        <end position="26"/>
    </location>
</feature>
<feature type="transmembrane region" description="Helical" evidence="10">
    <location>
        <begin position="52"/>
        <end position="76"/>
    </location>
</feature>
<dbReference type="GO" id="GO:0042941">
    <property type="term" value="P:D-alanine transmembrane transport"/>
    <property type="evidence" value="ECO:0007669"/>
    <property type="project" value="TreeGrafter"/>
</dbReference>
<evidence type="ECO:0000256" key="2">
    <source>
        <dbReference type="ARBA" id="ARBA00022448"/>
    </source>
</evidence>
<evidence type="ECO:0000256" key="5">
    <source>
        <dbReference type="ARBA" id="ARBA00022692"/>
    </source>
</evidence>
<feature type="transmembrane region" description="Helical" evidence="10">
    <location>
        <begin position="185"/>
        <end position="204"/>
    </location>
</feature>
<dbReference type="Pfam" id="PF02653">
    <property type="entry name" value="BPD_transp_2"/>
    <property type="match status" value="1"/>
</dbReference>
<evidence type="ECO:0000256" key="8">
    <source>
        <dbReference type="ARBA" id="ARBA00023136"/>
    </source>
</evidence>
<keyword evidence="2" id="KW-0813">Transport</keyword>
<accession>A0A7C4ZD18</accession>
<dbReference type="AlphaFoldDB" id="A0A7C4ZD18"/>
<feature type="transmembrane region" description="Helical" evidence="10">
    <location>
        <begin position="146"/>
        <end position="173"/>
    </location>
</feature>
<dbReference type="GO" id="GO:0005304">
    <property type="term" value="F:L-valine transmembrane transporter activity"/>
    <property type="evidence" value="ECO:0007669"/>
    <property type="project" value="TreeGrafter"/>
</dbReference>
<dbReference type="PANTHER" id="PTHR11795:SF371">
    <property type="entry name" value="HIGH-AFFINITY BRANCHED-CHAIN AMINO ACID TRANSPORT SYSTEM PERMEASE PROTEIN LIVH"/>
    <property type="match status" value="1"/>
</dbReference>
<keyword evidence="3" id="KW-1003">Cell membrane</keyword>
<evidence type="ECO:0000313" key="11">
    <source>
        <dbReference type="EMBL" id="HGY09372.1"/>
    </source>
</evidence>
<feature type="transmembrane region" description="Helical" evidence="10">
    <location>
        <begin position="105"/>
        <end position="126"/>
    </location>
</feature>
<keyword evidence="6" id="KW-0029">Amino-acid transport</keyword>
<keyword evidence="8 10" id="KW-0472">Membrane</keyword>
<keyword evidence="4" id="KW-0997">Cell inner membrane</keyword>
<evidence type="ECO:0000256" key="3">
    <source>
        <dbReference type="ARBA" id="ARBA00022475"/>
    </source>
</evidence>
<evidence type="ECO:0000256" key="4">
    <source>
        <dbReference type="ARBA" id="ARBA00022519"/>
    </source>
</evidence>
<comment type="subcellular location">
    <subcellularLocation>
        <location evidence="1">Cell membrane</location>
        <topology evidence="1">Multi-pass membrane protein</topology>
    </subcellularLocation>
</comment>
<evidence type="ECO:0000256" key="10">
    <source>
        <dbReference type="SAM" id="Phobius"/>
    </source>
</evidence>
<gene>
    <name evidence="11" type="ORF">ENK37_04865</name>
</gene>
<feature type="non-terminal residue" evidence="11">
    <location>
        <position position="1"/>
    </location>
</feature>
<sequence>GAPRESMLITAIAASFFLQNLGQLLFGPRVRGFNAETVLNRPLNFTIGEETVYYTGILIVVPAVTAILLFVLNLFVTRTRLGKAMRATAQDAEVAQMMGVNVNQVIALTFFIGSILAAAAGVMYAIRFGQIHPLMGLIPGIKAFTAAVIGGIGSLPGAVLGGLLLGFIEIYVVSLFPTLSAYKDVFAFVLLILILLFRPSGLVGEDLTEKV</sequence>
<protein>
    <submittedName>
        <fullName evidence="11">Branched-chain amino acid ABC transporter permease</fullName>
    </submittedName>
</protein>
<keyword evidence="5 10" id="KW-0812">Transmembrane</keyword>
<comment type="caution">
    <text evidence="11">The sequence shown here is derived from an EMBL/GenBank/DDBJ whole genome shotgun (WGS) entry which is preliminary data.</text>
</comment>
<dbReference type="InterPro" id="IPR052157">
    <property type="entry name" value="BCAA_transport_permease"/>
</dbReference>
<reference evidence="11" key="1">
    <citation type="journal article" date="2020" name="mSystems">
        <title>Genome- and Community-Level Interaction Insights into Carbon Utilization and Element Cycling Functions of Hydrothermarchaeota in Hydrothermal Sediment.</title>
        <authorList>
            <person name="Zhou Z."/>
            <person name="Liu Y."/>
            <person name="Xu W."/>
            <person name="Pan J."/>
            <person name="Luo Z.H."/>
            <person name="Li M."/>
        </authorList>
    </citation>
    <scope>NUCLEOTIDE SEQUENCE [LARGE SCALE GENOMIC DNA]</scope>
    <source>
        <strain evidence="11">HyVt-570</strain>
    </source>
</reference>